<dbReference type="AlphaFoldDB" id="A0ABD0YQ09"/>
<keyword evidence="2" id="KW-1185">Reference proteome</keyword>
<sequence>MSSKRRNMFYKNKKQETEIGPAKKSNLNIIQAFQSKVLLTILDAPWYVSNRTTHRDLNIPTVQQFALNRFHSSLGNLVNALSSLYHHLEPPRRLKRRWPRDLLVE</sequence>
<accession>A0ABD0YQ09</accession>
<protein>
    <submittedName>
        <fullName evidence="1">Uncharacterized protein</fullName>
    </submittedName>
</protein>
<evidence type="ECO:0000313" key="2">
    <source>
        <dbReference type="Proteomes" id="UP001558652"/>
    </source>
</evidence>
<dbReference type="Proteomes" id="UP001558652">
    <property type="component" value="Unassembled WGS sequence"/>
</dbReference>
<evidence type="ECO:0000313" key="1">
    <source>
        <dbReference type="EMBL" id="KAL1138017.1"/>
    </source>
</evidence>
<dbReference type="EMBL" id="JBFDAA010000004">
    <property type="protein sequence ID" value="KAL1138017.1"/>
    <property type="molecule type" value="Genomic_DNA"/>
</dbReference>
<proteinExistence type="predicted"/>
<organism evidence="1 2">
    <name type="scientific">Ranatra chinensis</name>
    <dbReference type="NCBI Taxonomy" id="642074"/>
    <lineage>
        <taxon>Eukaryota</taxon>
        <taxon>Metazoa</taxon>
        <taxon>Ecdysozoa</taxon>
        <taxon>Arthropoda</taxon>
        <taxon>Hexapoda</taxon>
        <taxon>Insecta</taxon>
        <taxon>Pterygota</taxon>
        <taxon>Neoptera</taxon>
        <taxon>Paraneoptera</taxon>
        <taxon>Hemiptera</taxon>
        <taxon>Heteroptera</taxon>
        <taxon>Panheteroptera</taxon>
        <taxon>Nepomorpha</taxon>
        <taxon>Nepidae</taxon>
        <taxon>Ranatrinae</taxon>
        <taxon>Ranatra</taxon>
    </lineage>
</organism>
<comment type="caution">
    <text evidence="1">The sequence shown here is derived from an EMBL/GenBank/DDBJ whole genome shotgun (WGS) entry which is preliminary data.</text>
</comment>
<gene>
    <name evidence="1" type="ORF">AAG570_009712</name>
</gene>
<reference evidence="1 2" key="1">
    <citation type="submission" date="2024-07" db="EMBL/GenBank/DDBJ databases">
        <title>Chromosome-level genome assembly of the water stick insect Ranatra chinensis (Heteroptera: Nepidae).</title>
        <authorList>
            <person name="Liu X."/>
        </authorList>
    </citation>
    <scope>NUCLEOTIDE SEQUENCE [LARGE SCALE GENOMIC DNA]</scope>
    <source>
        <strain evidence="1">Cailab_2021Rc</strain>
        <tissue evidence="1">Muscle</tissue>
    </source>
</reference>
<name>A0ABD0YQ09_9HEMI</name>